<name>A0A5J5ERE2_9PEZI</name>
<proteinExistence type="predicted"/>
<evidence type="ECO:0000313" key="2">
    <source>
        <dbReference type="EMBL" id="KAA8901312.1"/>
    </source>
</evidence>
<dbReference type="EMBL" id="VXIS01000146">
    <property type="protein sequence ID" value="KAA8901317.1"/>
    <property type="molecule type" value="Genomic_DNA"/>
</dbReference>
<organism evidence="3 4">
    <name type="scientific">Sphaerosporella brunnea</name>
    <dbReference type="NCBI Taxonomy" id="1250544"/>
    <lineage>
        <taxon>Eukaryota</taxon>
        <taxon>Fungi</taxon>
        <taxon>Dikarya</taxon>
        <taxon>Ascomycota</taxon>
        <taxon>Pezizomycotina</taxon>
        <taxon>Pezizomycetes</taxon>
        <taxon>Pezizales</taxon>
        <taxon>Pyronemataceae</taxon>
        <taxon>Sphaerosporella</taxon>
    </lineage>
</organism>
<evidence type="ECO:0000256" key="1">
    <source>
        <dbReference type="SAM" id="Phobius"/>
    </source>
</evidence>
<keyword evidence="4" id="KW-1185">Reference proteome</keyword>
<dbReference type="EMBL" id="VXIS01000146">
    <property type="protein sequence ID" value="KAA8901312.1"/>
    <property type="molecule type" value="Genomic_DNA"/>
</dbReference>
<feature type="transmembrane region" description="Helical" evidence="1">
    <location>
        <begin position="99"/>
        <end position="125"/>
    </location>
</feature>
<sequence length="147" mass="16178">MLSDSAIFLYFSAILVTAAFLYDVYGDNIPQLLNELHNICVVLRYNVNLVPYILAETIYAVGDYIEYTLLVIVLRFVVYVAHSVFVALLAFLLHPLGVLLLVTACAGYLVAAMVLGAVVFSWPVWIVRAAMEGTMAWVDASLGEVTV</sequence>
<gene>
    <name evidence="3" type="ORF">FN846DRAFT_123499</name>
    <name evidence="2" type="ORF">FN846DRAFT_957562</name>
</gene>
<dbReference type="Proteomes" id="UP000326924">
    <property type="component" value="Unassembled WGS sequence"/>
</dbReference>
<accession>A0A5J5ERE2</accession>
<dbReference type="AlphaFoldDB" id="A0A5J5ERE2"/>
<evidence type="ECO:0000313" key="3">
    <source>
        <dbReference type="EMBL" id="KAA8901317.1"/>
    </source>
</evidence>
<keyword evidence="1" id="KW-0472">Membrane</keyword>
<evidence type="ECO:0000313" key="4">
    <source>
        <dbReference type="Proteomes" id="UP000326924"/>
    </source>
</evidence>
<feature type="transmembrane region" description="Helical" evidence="1">
    <location>
        <begin position="7"/>
        <end position="25"/>
    </location>
</feature>
<keyword evidence="1" id="KW-0812">Transmembrane</keyword>
<keyword evidence="1" id="KW-1133">Transmembrane helix</keyword>
<feature type="transmembrane region" description="Helical" evidence="1">
    <location>
        <begin position="69"/>
        <end position="93"/>
    </location>
</feature>
<comment type="caution">
    <text evidence="3">The sequence shown here is derived from an EMBL/GenBank/DDBJ whole genome shotgun (WGS) entry which is preliminary data.</text>
</comment>
<dbReference type="InParanoid" id="A0A5J5ERE2"/>
<reference evidence="3 4" key="1">
    <citation type="submission" date="2019-09" db="EMBL/GenBank/DDBJ databases">
        <title>Draft genome of the ectomycorrhizal ascomycete Sphaerosporella brunnea.</title>
        <authorList>
            <consortium name="DOE Joint Genome Institute"/>
            <person name="Benucci G.M."/>
            <person name="Marozzi G."/>
            <person name="Antonielli L."/>
            <person name="Sanchez S."/>
            <person name="Marco P."/>
            <person name="Wang X."/>
            <person name="Falini L.B."/>
            <person name="Barry K."/>
            <person name="Haridas S."/>
            <person name="Lipzen A."/>
            <person name="Labutti K."/>
            <person name="Grigoriev I.V."/>
            <person name="Murat C."/>
            <person name="Martin F."/>
            <person name="Albertini E."/>
            <person name="Donnini D."/>
            <person name="Bonito G."/>
        </authorList>
    </citation>
    <scope>NUCLEOTIDE SEQUENCE [LARGE SCALE GENOMIC DNA]</scope>
    <source>
        <strain evidence="3 4">Sb_GMNB300</strain>
    </source>
</reference>
<protein>
    <submittedName>
        <fullName evidence="3">Uncharacterized protein</fullName>
    </submittedName>
</protein>